<keyword evidence="2" id="KW-1185">Reference proteome</keyword>
<accession>A0ABY9X671</accession>
<reference evidence="1 2" key="1">
    <citation type="submission" date="2019-08" db="EMBL/GenBank/DDBJ databases">
        <title>Archangium and Cystobacter genomes.</title>
        <authorList>
            <person name="Chen I.-C.K."/>
            <person name="Wielgoss S."/>
        </authorList>
    </citation>
    <scope>NUCLEOTIDE SEQUENCE [LARGE SCALE GENOMIC DNA]</scope>
    <source>
        <strain evidence="1 2">Cbm 6</strain>
    </source>
</reference>
<proteinExistence type="predicted"/>
<evidence type="ECO:0000313" key="2">
    <source>
        <dbReference type="Proteomes" id="UP001611383"/>
    </source>
</evidence>
<evidence type="ECO:0000313" key="1">
    <source>
        <dbReference type="EMBL" id="WNG50898.1"/>
    </source>
</evidence>
<dbReference type="RefSeq" id="WP_395810534.1">
    <property type="nucleotide sequence ID" value="NZ_CP043494.1"/>
</dbReference>
<name>A0ABY9X671_9BACT</name>
<sequence length="191" mass="21297">MIPEDFVDINVIDTCALWNLLSSETLFRRSRACKHTYITTQTVLYECFIKPRSTPATPAQSALQDRLNSHLETGAIGKIPISIDDLHEVSKLSNKLGQGELSCAAAARKISKAVMTDNKRDFLAIASLVDGRLQTTPRLLGWLVLRDFLGDAEVGVIIAEHEAFDGPLGKWYQKAYLEACEKRLKDKHTPK</sequence>
<dbReference type="EMBL" id="CP043494">
    <property type="protein sequence ID" value="WNG50898.1"/>
    <property type="molecule type" value="Genomic_DNA"/>
</dbReference>
<dbReference type="Proteomes" id="UP001611383">
    <property type="component" value="Chromosome"/>
</dbReference>
<organism evidence="1 2">
    <name type="scientific">Archangium minus</name>
    <dbReference type="NCBI Taxonomy" id="83450"/>
    <lineage>
        <taxon>Bacteria</taxon>
        <taxon>Pseudomonadati</taxon>
        <taxon>Myxococcota</taxon>
        <taxon>Myxococcia</taxon>
        <taxon>Myxococcales</taxon>
        <taxon>Cystobacterineae</taxon>
        <taxon>Archangiaceae</taxon>
        <taxon>Archangium</taxon>
    </lineage>
</organism>
<protein>
    <recommendedName>
        <fullName evidence="3">PIN domain-containing protein</fullName>
    </recommendedName>
</protein>
<evidence type="ECO:0008006" key="3">
    <source>
        <dbReference type="Google" id="ProtNLM"/>
    </source>
</evidence>
<gene>
    <name evidence="1" type="ORF">F0U60_47300</name>
</gene>